<evidence type="ECO:0000256" key="5">
    <source>
        <dbReference type="SAM" id="Phobius"/>
    </source>
</evidence>
<dbReference type="Proteomes" id="UP000554235">
    <property type="component" value="Unassembled WGS sequence"/>
</dbReference>
<proteinExistence type="predicted"/>
<dbReference type="PROSITE" id="PS50088">
    <property type="entry name" value="ANK_REPEAT"/>
    <property type="match status" value="5"/>
</dbReference>
<sequence length="1870" mass="210192">MDPGTIFGIVSLVLQVIKLADSVIETFDRVQNAPRELRDFRQAVLRLQRHFDSLQADISPSADLLHEDDAFVIEETLTLCKDLLQQQVSRQNENKVTSVIRGVWSSRNSQKLVKYKARIDEHYTQILVPSWLRSLRRWDCIQPSPTTRARRSTIKDRLSQHSLTAVNKEGVEQILRRIDYELRKWWTELGLLNEEGLDDLIPKPNEKLRRSSLNFERAPTTLYLERAPEKHRRLKLERLHIMARDDESRILQYQNHDATIHVTHIVPYGSIPWTPDKSSKKISFLKDHLITVVDQEGYHLYRLDPKYKFHDKESCERFQSTLRERSLYGAFEPVEIKMNGRVVARRQLIRFWQRVRDHVPTTNTITFYVSSSGHSGDHEEIDLSHFIPTVALPRPRRLSGLGRHTETVSIDLYPSYMGTKRLHIKFETSEEATGFKERFETMCIGASPPPATCLHSPPQPPNFFRLLALFGERVTTQFMSQSIGFADCIVLAMAPLGIVTIIVSAIRVGGPPLLKAIIGRARENLSTAEVDLMSSTSKEVCEVWNGQTVVRCPGTAPVWEFVCVLPKSGLGGDVKVNKLQRAPELEEIKNDPALSIISSAWKWIVSLPWSSSPSTHRADEERPPTPMNSQPVKDERAGITILRHTELDAPCLSLNRHSQLERREVYAAAIFGIILQLCVLLYFGLISHYWSSKFQKDGHPVDAYAFSLVAGGTIVLLTGILLCGHVVESSTDESYWRPASDREAFIVWLQQKHTVNDQNFESWAIYNGESHITIVSSCRAVREADTSTSSSPQTSSDQKELRQSDHARTILEIKTFWGCGLSLSGFILQFVGLRRMHWSASIAQLISVIIMTVLRAAIRRGLGKAQKSTKLLPRYELDWFAMCFGDPKTAPFFNNSESTGEPTHFWLVSTGDDKSVCTPLRPSTCPPEDERTRIVNRLGRFGNQFWNDQAEIPPDSSAQIIMTLRRKLGKLADWRGPASTEAISLTIAIESFMNFLYCVDYRDASKDSVQRGKALNDPQQFTWCIKIGDETVKISIKFTNGSWQTSADDIEAALSLWLYSVQDRNQHSSGVKDAGNRGSKQQNDDPNSDDDEWLRAKGSWPEEGLRLLGPDTLKLRRDLIQWMPSEGPDLLKVEEKKRETATEHAGKALLEVEERRIVGCGGTDAVARLSNIQEPLQKKAWLSSRFTTDQEDSEEQQIYGPALAVVTLHSLEKLYALDLFSNFVWAAASKSIWPANVEAGSRYTSPSSLTELKHLRVRNDSFLKLAQKIFDTGLGSMIDIYLSLIPPFSFKDKLPGFDLAYTATELAHKHEANQRWEEAGEVYFWLLEISSPSLLMSCVVASAGFLRGLAFQIGLKSLDEEHGYDKWTASNLCQMKARMEKTLEKVDKQTPFWFQLGRLFQNRLPGEDVNYVNIAGHEPEHEGKDKEDIAFLEAFNLTELHIKVMKANPDVELIDNLELLKAKDIFGCIPIHYTAAKGAELALARLLRRGSPVNSVDARGLTPLHYACSTGHISTVNTLLKWRAEINPRGVDGSTPLHYAASCGHVEIVELLRHVGAVLDVVDTRGWTPLHYAAYLDHRSVVEVLRDSPARNTEDAYERSPLHLAVMANHKIVFESLKNDVEAKDREGRTPLVLAALHVPSDLIRPLLAIGANPDATDHEGSTPLHMACKKGNNDGVQLLLNANADINARDRDGYTPLHLAAIGKGDMQTAQLLTDKGCLVSTGGKRERTALHCAVAKGKLDFAEVLLKKAPDCIHVRDSLSRLPIHYAAQKSRLDFLKRFLTPPGSESDINITDDHGRTLLHFAAYLSWGGDEGDMEVVKWLVDRGLRADQKDENGHTPLSRAGAYGTTAISKYLESLGGRGESSKTKD</sequence>
<keyword evidence="6" id="KW-0732">Signal</keyword>
<accession>A0A8H4L212</accession>
<keyword evidence="5" id="KW-0812">Transmembrane</keyword>
<feature type="chain" id="PRO_5034125747" evidence="6">
    <location>
        <begin position="23"/>
        <end position="1870"/>
    </location>
</feature>
<evidence type="ECO:0000256" key="3">
    <source>
        <dbReference type="PROSITE-ProRule" id="PRU00023"/>
    </source>
</evidence>
<gene>
    <name evidence="7" type="ORF">FALBO_12630</name>
</gene>
<feature type="signal peptide" evidence="6">
    <location>
        <begin position="1"/>
        <end position="22"/>
    </location>
</feature>
<evidence type="ECO:0000313" key="8">
    <source>
        <dbReference type="Proteomes" id="UP000554235"/>
    </source>
</evidence>
<dbReference type="EMBL" id="JAADYS010001910">
    <property type="protein sequence ID" value="KAF4460586.1"/>
    <property type="molecule type" value="Genomic_DNA"/>
</dbReference>
<comment type="caution">
    <text evidence="7">The sequence shown here is derived from an EMBL/GenBank/DDBJ whole genome shotgun (WGS) entry which is preliminary data.</text>
</comment>
<evidence type="ECO:0000256" key="4">
    <source>
        <dbReference type="SAM" id="MobiDB-lite"/>
    </source>
</evidence>
<feature type="transmembrane region" description="Helical" evidence="5">
    <location>
        <begin position="483"/>
        <end position="506"/>
    </location>
</feature>
<dbReference type="PROSITE" id="PS50297">
    <property type="entry name" value="ANK_REP_REGION"/>
    <property type="match status" value="5"/>
</dbReference>
<evidence type="ECO:0000256" key="1">
    <source>
        <dbReference type="ARBA" id="ARBA00022737"/>
    </source>
</evidence>
<dbReference type="InterPro" id="IPR002110">
    <property type="entry name" value="Ankyrin_rpt"/>
</dbReference>
<feature type="repeat" description="ANK" evidence="3">
    <location>
        <begin position="1499"/>
        <end position="1531"/>
    </location>
</feature>
<feature type="transmembrane region" description="Helical" evidence="5">
    <location>
        <begin position="703"/>
        <end position="727"/>
    </location>
</feature>
<feature type="transmembrane region" description="Helical" evidence="5">
    <location>
        <begin position="665"/>
        <end position="691"/>
    </location>
</feature>
<feature type="transmembrane region" description="Helical" evidence="5">
    <location>
        <begin position="838"/>
        <end position="858"/>
    </location>
</feature>
<evidence type="ECO:0000313" key="7">
    <source>
        <dbReference type="EMBL" id="KAF4460586.1"/>
    </source>
</evidence>
<dbReference type="Pfam" id="PF12796">
    <property type="entry name" value="Ank_2"/>
    <property type="match status" value="4"/>
</dbReference>
<dbReference type="InterPro" id="IPR036770">
    <property type="entry name" value="Ankyrin_rpt-contain_sf"/>
</dbReference>
<dbReference type="SMART" id="SM00248">
    <property type="entry name" value="ANK"/>
    <property type="match status" value="11"/>
</dbReference>
<feature type="repeat" description="ANK" evidence="3">
    <location>
        <begin position="1660"/>
        <end position="1692"/>
    </location>
</feature>
<dbReference type="PRINTS" id="PR01415">
    <property type="entry name" value="ANKYRIN"/>
</dbReference>
<feature type="repeat" description="ANK" evidence="3">
    <location>
        <begin position="1532"/>
        <end position="1564"/>
    </location>
</feature>
<keyword evidence="5" id="KW-1133">Transmembrane helix</keyword>
<name>A0A8H4L212_9HYPO</name>
<dbReference type="Gene3D" id="1.25.40.20">
    <property type="entry name" value="Ankyrin repeat-containing domain"/>
    <property type="match status" value="3"/>
</dbReference>
<keyword evidence="5" id="KW-0472">Membrane</keyword>
<feature type="repeat" description="ANK" evidence="3">
    <location>
        <begin position="1565"/>
        <end position="1585"/>
    </location>
</feature>
<protein>
    <submittedName>
        <fullName evidence="7">Ankyrin repeat</fullName>
    </submittedName>
</protein>
<feature type="repeat" description="ANK" evidence="3">
    <location>
        <begin position="1627"/>
        <end position="1659"/>
    </location>
</feature>
<feature type="region of interest" description="Disordered" evidence="4">
    <location>
        <begin position="1068"/>
        <end position="1096"/>
    </location>
</feature>
<keyword evidence="8" id="KW-1185">Reference proteome</keyword>
<reference evidence="7 8" key="1">
    <citation type="submission" date="2020-01" db="EMBL/GenBank/DDBJ databases">
        <title>Identification and distribution of gene clusters putatively required for synthesis of sphingolipid metabolism inhibitors in phylogenetically diverse species of the filamentous fungus Fusarium.</title>
        <authorList>
            <person name="Kim H.-S."/>
            <person name="Busman M."/>
            <person name="Brown D.W."/>
            <person name="Divon H."/>
            <person name="Uhlig S."/>
            <person name="Proctor R.H."/>
        </authorList>
    </citation>
    <scope>NUCLEOTIDE SEQUENCE [LARGE SCALE GENOMIC DNA]</scope>
    <source>
        <strain evidence="7 8">NRRL 20459</strain>
    </source>
</reference>
<keyword evidence="1" id="KW-0677">Repeat</keyword>
<dbReference type="OrthoDB" id="4576996at2759"/>
<evidence type="ECO:0000256" key="2">
    <source>
        <dbReference type="ARBA" id="ARBA00023043"/>
    </source>
</evidence>
<organism evidence="7 8">
    <name type="scientific">Fusarium albosuccineum</name>
    <dbReference type="NCBI Taxonomy" id="1237068"/>
    <lineage>
        <taxon>Eukaryota</taxon>
        <taxon>Fungi</taxon>
        <taxon>Dikarya</taxon>
        <taxon>Ascomycota</taxon>
        <taxon>Pezizomycotina</taxon>
        <taxon>Sordariomycetes</taxon>
        <taxon>Hypocreomycetidae</taxon>
        <taxon>Hypocreales</taxon>
        <taxon>Nectriaceae</taxon>
        <taxon>Fusarium</taxon>
        <taxon>Fusarium decemcellulare species complex</taxon>
    </lineage>
</organism>
<dbReference type="PANTHER" id="PTHR24198">
    <property type="entry name" value="ANKYRIN REPEAT AND PROTEIN KINASE DOMAIN-CONTAINING PROTEIN"/>
    <property type="match status" value="1"/>
</dbReference>
<evidence type="ECO:0000256" key="6">
    <source>
        <dbReference type="SAM" id="SignalP"/>
    </source>
</evidence>
<dbReference type="PANTHER" id="PTHR24198:SF165">
    <property type="entry name" value="ANKYRIN REPEAT-CONTAINING PROTEIN-RELATED"/>
    <property type="match status" value="1"/>
</dbReference>
<keyword evidence="2 3" id="KW-0040">ANK repeat</keyword>
<dbReference type="SUPFAM" id="SSF48403">
    <property type="entry name" value="Ankyrin repeat"/>
    <property type="match status" value="1"/>
</dbReference>